<evidence type="ECO:0000313" key="9">
    <source>
        <dbReference type="RefSeq" id="NP_001278994.1"/>
    </source>
</evidence>
<comment type="function">
    <text evidence="5">Ornithine decarboxylase (ODC) antizyme protein that negatively regulates ODC activity and intracellular polyamine biosynthesis and uptake in response to increased intracellular polyamine levels. Binds to ODC monomers, inhibiting the assembly of the functional ODC homodimer, and targets the monomers for ubiquitin-independent proteolytic destruction by the 26S proteasome. Triggers ODC degradation by inducing the exposure of a cryptic proteasome-interacting surface of ODC. Stabilizes AZIN2 by interfering with its ubiquitination. Also inhibits cellular uptake of polyamines by inactivating the polyamine uptake transporter. SMAD1/OAZ1/PSMB4 complex mediates the degradation of the CREBBP/EP300 repressor SNIP1. Involved in the translocation of AZIN2 from ER-Golgi intermediate compartment (ERGIC) to the cytosol.</text>
</comment>
<sequence>MVKSSLQRILNSHCFAREKEGHRAGAPASRAMPLLGRSESSRPAPPRSSHPGPGPRWCSDGPHPPPKIPGGRGDGQRDRGQARLLHADERLRVTEDAAGGPARELELRTRLGGRALGWRGVLRGPQLYLELPAGALPEGSRDSLAVVLEFAEEQLRADHVFVCFHKGREDRAALLRTFGFLGFELVPPGHPLVPARADACFLAYAMERGAPA</sequence>
<proteinExistence type="inferred from homology"/>
<dbReference type="RefSeq" id="NP_001278994.1">
    <property type="nucleotide sequence ID" value="NM_001292065.1"/>
</dbReference>
<dbReference type="OrthoDB" id="5959761at2759"/>
<dbReference type="InterPro" id="IPR002993">
    <property type="entry name" value="ODC_AZ"/>
</dbReference>
<dbReference type="Proteomes" id="UP001652624">
    <property type="component" value="Chromosome 23"/>
</dbReference>
<dbReference type="GO" id="GO:0005634">
    <property type="term" value="C:nucleus"/>
    <property type="evidence" value="ECO:0007669"/>
    <property type="project" value="TreeGrafter"/>
</dbReference>
<comment type="subunit">
    <text evidence="6">Interacts with ODC1 and thereby sterically blocks ODC homodimerization. Forms a ternary complex with PSMB4 and OAZ1 before PSMB4 is incorporated into the 20S proteasome. Interacts with AZIN2; this interaction disrupts the interaction between the antizyme and ODC1. Interacts with FAM171A1.</text>
</comment>
<dbReference type="AlphaFoldDB" id="A0A1S2X8P7"/>
<dbReference type="GO" id="GO:0075523">
    <property type="term" value="P:viral translational frameshifting"/>
    <property type="evidence" value="ECO:0007669"/>
    <property type="project" value="UniProtKB-KW"/>
</dbReference>
<feature type="region of interest" description="Disordered" evidence="7">
    <location>
        <begin position="17"/>
        <end position="79"/>
    </location>
</feature>
<dbReference type="InterPro" id="IPR038581">
    <property type="entry name" value="ODC_AZ_sf"/>
</dbReference>
<dbReference type="GO" id="GO:0045732">
    <property type="term" value="P:positive regulation of protein catabolic process"/>
    <property type="evidence" value="ECO:0007669"/>
    <property type="project" value="TreeGrafter"/>
</dbReference>
<reference evidence="9" key="1">
    <citation type="journal article" date="2003" name="Mitochondrion">
        <title>Mitochondrial localization of antizyme is determined by context-dependent alternative utilization of two AUG initiation codons.</title>
        <authorList>
            <person name="Gandre S."/>
            <person name="Bercovich Z."/>
            <person name="Kahana C."/>
        </authorList>
    </citation>
    <scope>NUCLEOTIDE SEQUENCE</scope>
</reference>
<name>A0A1S2X8P7_ERIEU</name>
<organism evidence="8 9">
    <name type="scientific">Erinaceus europaeus</name>
    <name type="common">Western European hedgehog</name>
    <dbReference type="NCBI Taxonomy" id="9365"/>
    <lineage>
        <taxon>Eukaryota</taxon>
        <taxon>Metazoa</taxon>
        <taxon>Chordata</taxon>
        <taxon>Craniata</taxon>
        <taxon>Vertebrata</taxon>
        <taxon>Euteleostomi</taxon>
        <taxon>Mammalia</taxon>
        <taxon>Eutheria</taxon>
        <taxon>Laurasiatheria</taxon>
        <taxon>Eulipotyphla</taxon>
        <taxon>Erinaceidae</taxon>
        <taxon>Erinaceinae</taxon>
        <taxon>Erinaceus</taxon>
    </lineage>
</organism>
<reference evidence="9" key="3">
    <citation type="submission" date="2025-08" db="UniProtKB">
        <authorList>
            <consortium name="RefSeq"/>
        </authorList>
    </citation>
    <scope>IDENTIFICATION</scope>
</reference>
<dbReference type="Pfam" id="PF02100">
    <property type="entry name" value="ODC_AZ"/>
    <property type="match status" value="1"/>
</dbReference>
<dbReference type="CTD" id="4946"/>
<evidence type="ECO:0000256" key="2">
    <source>
        <dbReference type="ARBA" id="ARBA00013905"/>
    </source>
</evidence>
<evidence type="ECO:0000256" key="4">
    <source>
        <dbReference type="ARBA" id="ARBA00023115"/>
    </source>
</evidence>
<dbReference type="InParanoid" id="A0A1S2X8P7"/>
<gene>
    <name evidence="9" type="primary">OAZ1</name>
</gene>
<feature type="compositionally biased region" description="Pro residues" evidence="7">
    <location>
        <begin position="43"/>
        <end position="54"/>
    </location>
</feature>
<dbReference type="GO" id="GO:0005737">
    <property type="term" value="C:cytoplasm"/>
    <property type="evidence" value="ECO:0007669"/>
    <property type="project" value="TreeGrafter"/>
</dbReference>
<dbReference type="SUPFAM" id="SSF55729">
    <property type="entry name" value="Acyl-CoA N-acyltransferases (Nat)"/>
    <property type="match status" value="1"/>
</dbReference>
<dbReference type="eggNOG" id="KOG4387">
    <property type="taxonomic scope" value="Eukaryota"/>
</dbReference>
<dbReference type="InterPro" id="IPR016181">
    <property type="entry name" value="Acyl_CoA_acyltransferase"/>
</dbReference>
<reference evidence="9" key="2">
    <citation type="journal article" date="2007" name="Nucleic Acids Res.">
        <title>Ribosomal frameshifting in decoding antizyme mRNAs from yeast and protists to humans: close to 300 cases reveal remarkable diversity despite underlying conservation.</title>
        <authorList>
            <person name="Ivanov I.P."/>
            <person name="Atkins J.F."/>
        </authorList>
    </citation>
    <scope>NUCLEOTIDE SEQUENCE</scope>
</reference>
<keyword evidence="4" id="KW-0620">Polyamine biosynthesis</keyword>
<dbReference type="GeneID" id="103115140"/>
<keyword evidence="3" id="KW-0688">Ribosomal frameshifting</keyword>
<evidence type="ECO:0000256" key="5">
    <source>
        <dbReference type="ARBA" id="ARBA00046121"/>
    </source>
</evidence>
<dbReference type="PANTHER" id="PTHR10279:SF8">
    <property type="entry name" value="ORNITHINE DECARBOXYLASE ANTIZYME 1"/>
    <property type="match status" value="1"/>
</dbReference>
<protein>
    <recommendedName>
        <fullName evidence="2">Ornithine decarboxylase antizyme 1</fullName>
    </recommendedName>
</protein>
<evidence type="ECO:0000313" key="8">
    <source>
        <dbReference type="Proteomes" id="UP001652624"/>
    </source>
</evidence>
<dbReference type="PANTHER" id="PTHR10279">
    <property type="entry name" value="ORNITHINE DECARBOXYLASE ANTIZYME"/>
    <property type="match status" value="1"/>
</dbReference>
<dbReference type="GO" id="GO:0006596">
    <property type="term" value="P:polyamine biosynthetic process"/>
    <property type="evidence" value="ECO:0007669"/>
    <property type="project" value="UniProtKB-KW"/>
</dbReference>
<comment type="similarity">
    <text evidence="1">Belongs to the ODC antizyme family.</text>
</comment>
<dbReference type="Gene3D" id="3.40.630.60">
    <property type="match status" value="1"/>
</dbReference>
<evidence type="ECO:0000256" key="1">
    <source>
        <dbReference type="ARBA" id="ARBA00008796"/>
    </source>
</evidence>
<accession>A0A1S2X8P7</accession>
<evidence type="ECO:0000256" key="6">
    <source>
        <dbReference type="ARBA" id="ARBA00046773"/>
    </source>
</evidence>
<evidence type="ECO:0000256" key="7">
    <source>
        <dbReference type="SAM" id="MobiDB-lite"/>
    </source>
</evidence>
<keyword evidence="8" id="KW-1185">Reference proteome</keyword>
<dbReference type="GO" id="GO:0008073">
    <property type="term" value="F:ornithine decarboxylase inhibitor activity"/>
    <property type="evidence" value="ECO:0007669"/>
    <property type="project" value="InterPro"/>
</dbReference>
<evidence type="ECO:0000256" key="3">
    <source>
        <dbReference type="ARBA" id="ARBA00022758"/>
    </source>
</evidence>
<dbReference type="FunCoup" id="A0A1S2X8P7">
    <property type="interactions" value="1536"/>
</dbReference>